<organism evidence="3 4">
    <name type="scientific">Linderina pennispora</name>
    <dbReference type="NCBI Taxonomy" id="61395"/>
    <lineage>
        <taxon>Eukaryota</taxon>
        <taxon>Fungi</taxon>
        <taxon>Fungi incertae sedis</taxon>
        <taxon>Zoopagomycota</taxon>
        <taxon>Kickxellomycotina</taxon>
        <taxon>Kickxellomycetes</taxon>
        <taxon>Kickxellales</taxon>
        <taxon>Kickxellaceae</taxon>
        <taxon>Linderina</taxon>
    </lineage>
</organism>
<keyword evidence="1" id="KW-0808">Transferase</keyword>
<evidence type="ECO:0000313" key="4">
    <source>
        <dbReference type="Proteomes" id="UP000193922"/>
    </source>
</evidence>
<dbReference type="GO" id="GO:0005835">
    <property type="term" value="C:fatty acid synthase complex"/>
    <property type="evidence" value="ECO:0007669"/>
    <property type="project" value="InterPro"/>
</dbReference>
<comment type="caution">
    <text evidence="3">The sequence shown here is derived from an EMBL/GenBank/DDBJ whole genome shotgun (WGS) entry which is preliminary data.</text>
</comment>
<accession>A0A1Y1W328</accession>
<dbReference type="PRINTS" id="PR01483">
    <property type="entry name" value="FASYNTHASE"/>
</dbReference>
<feature type="domain" description="Fatty acid synthase beta subunit AflB /Fas1-like central" evidence="2">
    <location>
        <begin position="33"/>
        <end position="106"/>
    </location>
</feature>
<keyword evidence="4" id="KW-1185">Reference proteome</keyword>
<dbReference type="InterPro" id="IPR050830">
    <property type="entry name" value="Fungal_FAS"/>
</dbReference>
<dbReference type="PANTHER" id="PTHR10982">
    <property type="entry name" value="MALONYL COA-ACYL CARRIER PROTEIN TRANSACYLASE"/>
    <property type="match status" value="1"/>
</dbReference>
<dbReference type="Pfam" id="PF08354">
    <property type="entry name" value="Fas1-AflB-like_hel"/>
    <property type="match status" value="1"/>
</dbReference>
<dbReference type="STRING" id="61395.A0A1Y1W328"/>
<dbReference type="PANTHER" id="PTHR10982:SF21">
    <property type="entry name" value="FATTY ACID SYNTHASE SUBUNIT BETA"/>
    <property type="match status" value="1"/>
</dbReference>
<dbReference type="EMBL" id="MCFD01000012">
    <property type="protein sequence ID" value="ORX67686.1"/>
    <property type="molecule type" value="Genomic_DNA"/>
</dbReference>
<sequence>MRDAGLRHVTLKAETLADIRATIAISKVDRTFPVILQWMGGRNGGYHSWDDFYQPILDTYSLLRFHRNIVLVAGSGIGDADTAMQYMSGSWSVPFGRPPMPFDGVVRLAPVSWSQRSLVCRMLPSSLSLDTAGVGPKRVDGYVQRCC</sequence>
<dbReference type="OrthoDB" id="5417908at2759"/>
<dbReference type="RefSeq" id="XP_040741573.1">
    <property type="nucleotide sequence ID" value="XM_040885696.1"/>
</dbReference>
<gene>
    <name evidence="3" type="ORF">DL89DRAFT_259548</name>
</gene>
<dbReference type="GO" id="GO:0004318">
    <property type="term" value="F:enoyl-[acyl-carrier-protein] reductase (NADH) activity"/>
    <property type="evidence" value="ECO:0007669"/>
    <property type="project" value="InterPro"/>
</dbReference>
<reference evidence="3 4" key="1">
    <citation type="submission" date="2016-07" db="EMBL/GenBank/DDBJ databases">
        <title>Pervasive Adenine N6-methylation of Active Genes in Fungi.</title>
        <authorList>
            <consortium name="DOE Joint Genome Institute"/>
            <person name="Mondo S.J."/>
            <person name="Dannebaum R.O."/>
            <person name="Kuo R.C."/>
            <person name="Labutti K."/>
            <person name="Haridas S."/>
            <person name="Kuo A."/>
            <person name="Salamov A."/>
            <person name="Ahrendt S.R."/>
            <person name="Lipzen A."/>
            <person name="Sullivan W."/>
            <person name="Andreopoulos W.B."/>
            <person name="Clum A."/>
            <person name="Lindquist E."/>
            <person name="Daum C."/>
            <person name="Ramamoorthy G.K."/>
            <person name="Gryganskyi A."/>
            <person name="Culley D."/>
            <person name="Magnuson J.K."/>
            <person name="James T.Y."/>
            <person name="O'Malley M.A."/>
            <person name="Stajich J.E."/>
            <person name="Spatafora J.W."/>
            <person name="Visel A."/>
            <person name="Grigoriev I.V."/>
        </authorList>
    </citation>
    <scope>NUCLEOTIDE SEQUENCE [LARGE SCALE GENOMIC DNA]</scope>
    <source>
        <strain evidence="3 4">ATCC 12442</strain>
    </source>
</reference>
<name>A0A1Y1W328_9FUNG</name>
<dbReference type="InterPro" id="IPR013785">
    <property type="entry name" value="Aldolase_TIM"/>
</dbReference>
<dbReference type="GeneID" id="63802344"/>
<evidence type="ECO:0000313" key="3">
    <source>
        <dbReference type="EMBL" id="ORX67686.1"/>
    </source>
</evidence>
<evidence type="ECO:0000256" key="1">
    <source>
        <dbReference type="ARBA" id="ARBA00022679"/>
    </source>
</evidence>
<protein>
    <recommendedName>
        <fullName evidence="2">Fatty acid synthase beta subunit AflB /Fas1-like central domain-containing protein</fullName>
    </recommendedName>
</protein>
<dbReference type="Gene3D" id="3.20.20.70">
    <property type="entry name" value="Aldolase class I"/>
    <property type="match status" value="1"/>
</dbReference>
<dbReference type="Proteomes" id="UP000193922">
    <property type="component" value="Unassembled WGS sequence"/>
</dbReference>
<proteinExistence type="predicted"/>
<dbReference type="GO" id="GO:0006633">
    <property type="term" value="P:fatty acid biosynthetic process"/>
    <property type="evidence" value="ECO:0007669"/>
    <property type="project" value="InterPro"/>
</dbReference>
<dbReference type="GO" id="GO:0004312">
    <property type="term" value="F:fatty acid synthase activity"/>
    <property type="evidence" value="ECO:0007669"/>
    <property type="project" value="InterPro"/>
</dbReference>
<dbReference type="AlphaFoldDB" id="A0A1Y1W328"/>
<evidence type="ECO:0000259" key="2">
    <source>
        <dbReference type="Pfam" id="PF08354"/>
    </source>
</evidence>
<dbReference type="InterPro" id="IPR013565">
    <property type="entry name" value="Fas1/AflB-like_central"/>
</dbReference>
<dbReference type="InterPro" id="IPR003965">
    <property type="entry name" value="Fatty_acid_synthase"/>
</dbReference>